<keyword evidence="1" id="KW-0732">Signal</keyword>
<evidence type="ECO:0000256" key="1">
    <source>
        <dbReference type="SAM" id="SignalP"/>
    </source>
</evidence>
<dbReference type="InterPro" id="IPR011990">
    <property type="entry name" value="TPR-like_helical_dom_sf"/>
</dbReference>
<proteinExistence type="predicted"/>
<accession>A0ABW5ISJ0</accession>
<name>A0ABW5ISJ0_9BACT</name>
<keyword evidence="3" id="KW-1185">Reference proteome</keyword>
<feature type="chain" id="PRO_5045300790" description="Tetratricopeptide repeat-containing protein" evidence="1">
    <location>
        <begin position="24"/>
        <end position="337"/>
    </location>
</feature>
<evidence type="ECO:0000313" key="3">
    <source>
        <dbReference type="Proteomes" id="UP001597544"/>
    </source>
</evidence>
<reference evidence="3" key="1">
    <citation type="journal article" date="2019" name="Int. J. Syst. Evol. Microbiol.">
        <title>The Global Catalogue of Microorganisms (GCM) 10K type strain sequencing project: providing services to taxonomists for standard genome sequencing and annotation.</title>
        <authorList>
            <consortium name="The Broad Institute Genomics Platform"/>
            <consortium name="The Broad Institute Genome Sequencing Center for Infectious Disease"/>
            <person name="Wu L."/>
            <person name="Ma J."/>
        </authorList>
    </citation>
    <scope>NUCLEOTIDE SEQUENCE [LARGE SCALE GENOMIC DNA]</scope>
    <source>
        <strain evidence="3">KCTC 42498</strain>
    </source>
</reference>
<organism evidence="2 3">
    <name type="scientific">Pontibacter locisalis</name>
    <dbReference type="NCBI Taxonomy" id="1719035"/>
    <lineage>
        <taxon>Bacteria</taxon>
        <taxon>Pseudomonadati</taxon>
        <taxon>Bacteroidota</taxon>
        <taxon>Cytophagia</taxon>
        <taxon>Cytophagales</taxon>
        <taxon>Hymenobacteraceae</taxon>
        <taxon>Pontibacter</taxon>
    </lineage>
</organism>
<dbReference type="SUPFAM" id="SSF48452">
    <property type="entry name" value="TPR-like"/>
    <property type="match status" value="1"/>
</dbReference>
<protein>
    <recommendedName>
        <fullName evidence="4">Tetratricopeptide repeat-containing protein</fullName>
    </recommendedName>
</protein>
<comment type="caution">
    <text evidence="2">The sequence shown here is derived from an EMBL/GenBank/DDBJ whole genome shotgun (WGS) entry which is preliminary data.</text>
</comment>
<evidence type="ECO:0000313" key="2">
    <source>
        <dbReference type="EMBL" id="MFD2515982.1"/>
    </source>
</evidence>
<dbReference type="Proteomes" id="UP001597544">
    <property type="component" value="Unassembled WGS sequence"/>
</dbReference>
<feature type="signal peptide" evidence="1">
    <location>
        <begin position="1"/>
        <end position="23"/>
    </location>
</feature>
<gene>
    <name evidence="2" type="ORF">ACFSRY_19070</name>
</gene>
<dbReference type="EMBL" id="JBHULU010000027">
    <property type="protein sequence ID" value="MFD2515982.1"/>
    <property type="molecule type" value="Genomic_DNA"/>
</dbReference>
<evidence type="ECO:0008006" key="4">
    <source>
        <dbReference type="Google" id="ProtNLM"/>
    </source>
</evidence>
<dbReference type="RefSeq" id="WP_377511883.1">
    <property type="nucleotide sequence ID" value="NZ_JBHULU010000027.1"/>
</dbReference>
<sequence>MSRLIYKITFFIALQIVSLQANSQTNAAYHARVNEAEVLITDSLFAEALVKYEQAFSLQPTATSNAYYNAAVCAALTGKNKAAFRYLGKLKCKGIAFDEIQDQQVLSALKGTKEWQRFSTQYQSTARTCTDKINQSYRDTLLAMVASDQYYYRKRAELASSKADSVLLAAYVDSIDYITNRNTDAFLQLVSRNGFPSEKLVGATKPDGAVFYNILLRHAVQRGRRDILPALLTAVLNGELSPHVYAYHAEYFEKEKFGSTVVRGTANGTQVLPFSPEAEKARNQERAKLGMEPLADLRKKASFSSSDKRFYIDKPNSTVRFFKSREEMLQYRRENNL</sequence>